<dbReference type="RefSeq" id="WP_310898479.1">
    <property type="nucleotide sequence ID" value="NZ_JAMQOS010000001.1"/>
</dbReference>
<evidence type="ECO:0000313" key="3">
    <source>
        <dbReference type="Proteomes" id="UP001268864"/>
    </source>
</evidence>
<proteinExistence type="predicted"/>
<accession>A0ABU2FIS5</accession>
<keyword evidence="1" id="KW-1133">Transmembrane helix</keyword>
<protein>
    <submittedName>
        <fullName evidence="2">Uncharacterized protein</fullName>
    </submittedName>
</protein>
<evidence type="ECO:0000256" key="1">
    <source>
        <dbReference type="SAM" id="Phobius"/>
    </source>
</evidence>
<dbReference type="EMBL" id="JAMQOS010000001">
    <property type="protein sequence ID" value="MDS0280632.1"/>
    <property type="molecule type" value="Genomic_DNA"/>
</dbReference>
<gene>
    <name evidence="2" type="ORF">NDI86_00765</name>
</gene>
<organism evidence="2 3">
    <name type="scientific">Haloarcula onubensis</name>
    <dbReference type="NCBI Taxonomy" id="2950539"/>
    <lineage>
        <taxon>Archaea</taxon>
        <taxon>Methanobacteriati</taxon>
        <taxon>Methanobacteriota</taxon>
        <taxon>Stenosarchaea group</taxon>
        <taxon>Halobacteria</taxon>
        <taxon>Halobacteriales</taxon>
        <taxon>Haloarculaceae</taxon>
        <taxon>Haloarcula</taxon>
    </lineage>
</organism>
<feature type="transmembrane region" description="Helical" evidence="1">
    <location>
        <begin position="6"/>
        <end position="27"/>
    </location>
</feature>
<dbReference type="Proteomes" id="UP001268864">
    <property type="component" value="Unassembled WGS sequence"/>
</dbReference>
<name>A0ABU2FIS5_9EURY</name>
<sequence length="66" mass="7366">MIPDQIIYQASAIVGASGFVGGAVEAYRTRKAVERNTRTLHGTEYRKGLVQRFADLQRRLRGETDA</sequence>
<keyword evidence="3" id="KW-1185">Reference proteome</keyword>
<keyword evidence="1" id="KW-0472">Membrane</keyword>
<keyword evidence="1" id="KW-0812">Transmembrane</keyword>
<evidence type="ECO:0000313" key="2">
    <source>
        <dbReference type="EMBL" id="MDS0280632.1"/>
    </source>
</evidence>
<reference evidence="2 3" key="1">
    <citation type="submission" date="2022-06" db="EMBL/GenBank/DDBJ databases">
        <title>Halomicroarcula sp. a new haloarchaeum isolate from saline soil.</title>
        <authorList>
            <person name="Strakova D."/>
            <person name="Galisteo C."/>
            <person name="Sanchez-Porro C."/>
            <person name="Ventosa A."/>
        </authorList>
    </citation>
    <scope>NUCLEOTIDE SEQUENCE [LARGE SCALE GENOMIC DNA]</scope>
    <source>
        <strain evidence="2 3">S3CR25-11</strain>
    </source>
</reference>
<comment type="caution">
    <text evidence="2">The sequence shown here is derived from an EMBL/GenBank/DDBJ whole genome shotgun (WGS) entry which is preliminary data.</text>
</comment>